<feature type="transmembrane region" description="Helical" evidence="1">
    <location>
        <begin position="68"/>
        <end position="87"/>
    </location>
</feature>
<feature type="transmembrane region" description="Helical" evidence="1">
    <location>
        <begin position="42"/>
        <end position="62"/>
    </location>
</feature>
<feature type="transmembrane region" description="Helical" evidence="1">
    <location>
        <begin position="6"/>
        <end position="30"/>
    </location>
</feature>
<reference evidence="2 3" key="1">
    <citation type="submission" date="2015-08" db="EMBL/GenBank/DDBJ databases">
        <title>Draft Genome Sequence of Bacillus vietnamensis UCD-SED5.</title>
        <authorList>
            <person name="Lee R.D."/>
            <person name="Jospin G."/>
            <person name="Lang J.M."/>
            <person name="Coil D.A."/>
            <person name="Eisen J.A."/>
        </authorList>
    </citation>
    <scope>NUCLEOTIDE SEQUENCE [LARGE SCALE GENOMIC DNA]</scope>
    <source>
        <strain evidence="2 3">UCD-SED5</strain>
    </source>
</reference>
<comment type="caution">
    <text evidence="2">The sequence shown here is derived from an EMBL/GenBank/DDBJ whole genome shotgun (WGS) entry which is preliminary data.</text>
</comment>
<evidence type="ECO:0008006" key="4">
    <source>
        <dbReference type="Google" id="ProtNLM"/>
    </source>
</evidence>
<keyword evidence="1" id="KW-0472">Membrane</keyword>
<dbReference type="Proteomes" id="UP000050398">
    <property type="component" value="Unassembled WGS sequence"/>
</dbReference>
<dbReference type="PATRIC" id="fig|218284.4.peg.1239"/>
<evidence type="ECO:0000256" key="1">
    <source>
        <dbReference type="SAM" id="Phobius"/>
    </source>
</evidence>
<evidence type="ECO:0000313" key="3">
    <source>
        <dbReference type="Proteomes" id="UP000050398"/>
    </source>
</evidence>
<dbReference type="AlphaFoldDB" id="A0A0P6WMI9"/>
<gene>
    <name evidence="2" type="ORF">AM506_15260</name>
</gene>
<feature type="transmembrane region" description="Helical" evidence="1">
    <location>
        <begin position="99"/>
        <end position="121"/>
    </location>
</feature>
<protein>
    <recommendedName>
        <fullName evidence="4">DUF1761 domain-containing protein</fullName>
    </recommendedName>
</protein>
<dbReference type="Pfam" id="PF08570">
    <property type="entry name" value="DUF1761"/>
    <property type="match status" value="1"/>
</dbReference>
<evidence type="ECO:0000313" key="2">
    <source>
        <dbReference type="EMBL" id="KPL58689.1"/>
    </source>
</evidence>
<name>A0A0P6WMI9_9BACI</name>
<organism evidence="2 3">
    <name type="scientific">Rossellomorea vietnamensis</name>
    <dbReference type="NCBI Taxonomy" id="218284"/>
    <lineage>
        <taxon>Bacteria</taxon>
        <taxon>Bacillati</taxon>
        <taxon>Bacillota</taxon>
        <taxon>Bacilli</taxon>
        <taxon>Bacillales</taxon>
        <taxon>Bacillaceae</taxon>
        <taxon>Rossellomorea</taxon>
    </lineage>
</organism>
<keyword evidence="1" id="KW-1133">Transmembrane helix</keyword>
<dbReference type="OrthoDB" id="2382138at2"/>
<dbReference type="EMBL" id="LIXZ01000013">
    <property type="protein sequence ID" value="KPL58689.1"/>
    <property type="molecule type" value="Genomic_DNA"/>
</dbReference>
<dbReference type="InterPro" id="IPR013879">
    <property type="entry name" value="DUF1761"/>
</dbReference>
<sequence length="122" mass="13015">MTIDFNVSAFLAGAVFYMIYGGIYYSLLLGKKDQEKTGPVKYVVAVLVAFISSALVGVLVHATNSGGFASGVLIGGLVGFLISIVYFKNTLFGLMTKRMFLIAVGDHLIVFTLLGALHGLFL</sequence>
<dbReference type="RefSeq" id="WP_060673355.1">
    <property type="nucleotide sequence ID" value="NZ_JBCNGU010000013.1"/>
</dbReference>
<keyword evidence="1" id="KW-0812">Transmembrane</keyword>
<accession>A0A0P6WMI9</accession>
<proteinExistence type="predicted"/>